<name>A0A7X3IIK3_9BACL</name>
<feature type="transmembrane region" description="Helical" evidence="1">
    <location>
        <begin position="48"/>
        <end position="65"/>
    </location>
</feature>
<dbReference type="Proteomes" id="UP000460318">
    <property type="component" value="Unassembled WGS sequence"/>
</dbReference>
<evidence type="ECO:0008006" key="4">
    <source>
        <dbReference type="Google" id="ProtNLM"/>
    </source>
</evidence>
<dbReference type="EMBL" id="WUBI01000001">
    <property type="protein sequence ID" value="MWV44574.1"/>
    <property type="molecule type" value="Genomic_DNA"/>
</dbReference>
<evidence type="ECO:0000256" key="1">
    <source>
        <dbReference type="SAM" id="Phobius"/>
    </source>
</evidence>
<dbReference type="AlphaFoldDB" id="A0A7X3IIK3"/>
<organism evidence="2 3">
    <name type="scientific">Paenibacillus dendrobii</name>
    <dbReference type="NCBI Taxonomy" id="2691084"/>
    <lineage>
        <taxon>Bacteria</taxon>
        <taxon>Bacillati</taxon>
        <taxon>Bacillota</taxon>
        <taxon>Bacilli</taxon>
        <taxon>Bacillales</taxon>
        <taxon>Paenibacillaceae</taxon>
        <taxon>Paenibacillus</taxon>
    </lineage>
</organism>
<accession>A0A7X3IIK3</accession>
<reference evidence="2 3" key="1">
    <citation type="submission" date="2019-12" db="EMBL/GenBank/DDBJ databases">
        <title>Paenibacillus sp. nov., an endophytic bacterium isolated from the stem of Dendrobium.</title>
        <authorList>
            <person name="Zhao R."/>
        </authorList>
    </citation>
    <scope>NUCLEOTIDE SEQUENCE [LARGE SCALE GENOMIC DNA]</scope>
    <source>
        <strain evidence="2 3">HJL G12</strain>
    </source>
</reference>
<feature type="transmembrane region" description="Helical" evidence="1">
    <location>
        <begin position="71"/>
        <end position="88"/>
    </location>
</feature>
<proteinExistence type="predicted"/>
<keyword evidence="1" id="KW-0812">Transmembrane</keyword>
<keyword evidence="1" id="KW-0472">Membrane</keyword>
<protein>
    <recommendedName>
        <fullName evidence="4">Holin</fullName>
    </recommendedName>
</protein>
<comment type="caution">
    <text evidence="2">The sequence shown here is derived from an EMBL/GenBank/DDBJ whole genome shotgun (WGS) entry which is preliminary data.</text>
</comment>
<sequence>MNDKGVGEKMDWNTIWQLIDPKLIIVVAACWIIGFMLKQTPRVPDWSIVYVVTLTAILLTIWLTGFGPESIIQGILAGAFAVYGNQLVKQAVKIAKNNPWD</sequence>
<dbReference type="Pfam" id="PF16079">
    <property type="entry name" value="Phage_holin_5_2"/>
    <property type="match status" value="1"/>
</dbReference>
<dbReference type="InterPro" id="IPR032111">
    <property type="entry name" value="Clostridium_phage_holin"/>
</dbReference>
<evidence type="ECO:0000313" key="2">
    <source>
        <dbReference type="EMBL" id="MWV44574.1"/>
    </source>
</evidence>
<evidence type="ECO:0000313" key="3">
    <source>
        <dbReference type="Proteomes" id="UP000460318"/>
    </source>
</evidence>
<keyword evidence="3" id="KW-1185">Reference proteome</keyword>
<keyword evidence="1" id="KW-1133">Transmembrane helix</keyword>
<feature type="transmembrane region" description="Helical" evidence="1">
    <location>
        <begin position="15"/>
        <end position="36"/>
    </location>
</feature>
<gene>
    <name evidence="2" type="ORF">GRF59_13145</name>
</gene>